<dbReference type="Proteomes" id="UP000783686">
    <property type="component" value="Unassembled WGS sequence"/>
</dbReference>
<sequence>MASRPLQNSPTLRLSVEVVLKEQTAVSRGNTKAFDITHEGGFGALPEASPASNVEMDREGGVYKGGLGCSPFISLLFVDRYDRHVGRFCFRFFVLPSPGIRMGLIGILL</sequence>
<evidence type="ECO:0000313" key="2">
    <source>
        <dbReference type="Proteomes" id="UP000614601"/>
    </source>
</evidence>
<reference evidence="1" key="1">
    <citation type="submission" date="2020-09" db="EMBL/GenBank/DDBJ databases">
        <authorList>
            <person name="Kikuchi T."/>
        </authorList>
    </citation>
    <scope>NUCLEOTIDE SEQUENCE</scope>
    <source>
        <strain evidence="1">SH1</strain>
    </source>
</reference>
<gene>
    <name evidence="1" type="ORF">BOKJ2_LOCUS13103</name>
</gene>
<dbReference type="EMBL" id="CAJFCW020000006">
    <property type="protein sequence ID" value="CAG9125603.1"/>
    <property type="molecule type" value="Genomic_DNA"/>
</dbReference>
<accession>A0A811LHK3</accession>
<name>A0A811LHK3_9BILA</name>
<organism evidence="1 2">
    <name type="scientific">Bursaphelenchus okinawaensis</name>
    <dbReference type="NCBI Taxonomy" id="465554"/>
    <lineage>
        <taxon>Eukaryota</taxon>
        <taxon>Metazoa</taxon>
        <taxon>Ecdysozoa</taxon>
        <taxon>Nematoda</taxon>
        <taxon>Chromadorea</taxon>
        <taxon>Rhabditida</taxon>
        <taxon>Tylenchina</taxon>
        <taxon>Tylenchomorpha</taxon>
        <taxon>Aphelenchoidea</taxon>
        <taxon>Aphelenchoididae</taxon>
        <taxon>Bursaphelenchus</taxon>
    </lineage>
</organism>
<comment type="caution">
    <text evidence="1">The sequence shown here is derived from an EMBL/GenBank/DDBJ whole genome shotgun (WGS) entry which is preliminary data.</text>
</comment>
<proteinExistence type="predicted"/>
<protein>
    <submittedName>
        <fullName evidence="1">Uncharacterized protein</fullName>
    </submittedName>
</protein>
<evidence type="ECO:0000313" key="1">
    <source>
        <dbReference type="EMBL" id="CAD5229044.1"/>
    </source>
</evidence>
<keyword evidence="2" id="KW-1185">Reference proteome</keyword>
<dbReference type="Proteomes" id="UP000614601">
    <property type="component" value="Unassembled WGS sequence"/>
</dbReference>
<dbReference type="AlphaFoldDB" id="A0A811LHK3"/>
<dbReference type="EMBL" id="CAJFDH010000006">
    <property type="protein sequence ID" value="CAD5229044.1"/>
    <property type="molecule type" value="Genomic_DNA"/>
</dbReference>